<dbReference type="Pfam" id="PF00085">
    <property type="entry name" value="Thioredoxin"/>
    <property type="match status" value="1"/>
</dbReference>
<gene>
    <name evidence="7" type="ORF">CYLTODRAFT_440512</name>
</gene>
<accession>A0A0D7BSM6</accession>
<dbReference type="AlphaFoldDB" id="A0A0D7BSM6"/>
<keyword evidence="2 5" id="KW-1015">Disulfide bond</keyword>
<feature type="site" description="Contributes to redox potential value" evidence="4">
    <location>
        <position position="33"/>
    </location>
</feature>
<evidence type="ECO:0000259" key="6">
    <source>
        <dbReference type="PROSITE" id="PS51352"/>
    </source>
</evidence>
<feature type="active site" description="Nucleophile" evidence="4">
    <location>
        <position position="34"/>
    </location>
</feature>
<dbReference type="GO" id="GO:0015035">
    <property type="term" value="F:protein-disulfide reductase activity"/>
    <property type="evidence" value="ECO:0007669"/>
    <property type="project" value="InterPro"/>
</dbReference>
<dbReference type="Proteomes" id="UP000054007">
    <property type="component" value="Unassembled WGS sequence"/>
</dbReference>
<dbReference type="InterPro" id="IPR005746">
    <property type="entry name" value="Thioredoxin"/>
</dbReference>
<evidence type="ECO:0000256" key="3">
    <source>
        <dbReference type="PIRNR" id="PIRNR000077"/>
    </source>
</evidence>
<dbReference type="PANTHER" id="PTHR46115">
    <property type="entry name" value="THIOREDOXIN-LIKE PROTEIN 1"/>
    <property type="match status" value="1"/>
</dbReference>
<dbReference type="PIRSF" id="PIRSF000077">
    <property type="entry name" value="Thioredoxin"/>
    <property type="match status" value="1"/>
</dbReference>
<keyword evidence="8" id="KW-1185">Reference proteome</keyword>
<evidence type="ECO:0000256" key="4">
    <source>
        <dbReference type="PIRSR" id="PIRSR000077-1"/>
    </source>
</evidence>
<feature type="site" description="Contributes to redox potential value" evidence="4">
    <location>
        <position position="32"/>
    </location>
</feature>
<dbReference type="Gene3D" id="3.40.30.10">
    <property type="entry name" value="Glutaredoxin"/>
    <property type="match status" value="1"/>
</dbReference>
<dbReference type="InterPro" id="IPR017937">
    <property type="entry name" value="Thioredoxin_CS"/>
</dbReference>
<dbReference type="PROSITE" id="PS51352">
    <property type="entry name" value="THIOREDOXIN_2"/>
    <property type="match status" value="1"/>
</dbReference>
<keyword evidence="5" id="KW-0676">Redox-active center</keyword>
<organism evidence="7 8">
    <name type="scientific">Cylindrobasidium torrendii FP15055 ss-10</name>
    <dbReference type="NCBI Taxonomy" id="1314674"/>
    <lineage>
        <taxon>Eukaryota</taxon>
        <taxon>Fungi</taxon>
        <taxon>Dikarya</taxon>
        <taxon>Basidiomycota</taxon>
        <taxon>Agaricomycotina</taxon>
        <taxon>Agaricomycetes</taxon>
        <taxon>Agaricomycetidae</taxon>
        <taxon>Agaricales</taxon>
        <taxon>Marasmiineae</taxon>
        <taxon>Physalacriaceae</taxon>
        <taxon>Cylindrobasidium</taxon>
    </lineage>
</organism>
<dbReference type="PRINTS" id="PR00421">
    <property type="entry name" value="THIOREDOXIN"/>
</dbReference>
<dbReference type="InterPro" id="IPR036249">
    <property type="entry name" value="Thioredoxin-like_sf"/>
</dbReference>
<reference evidence="7 8" key="1">
    <citation type="journal article" date="2015" name="Fungal Genet. Biol.">
        <title>Evolution of novel wood decay mechanisms in Agaricales revealed by the genome sequences of Fistulina hepatica and Cylindrobasidium torrendii.</title>
        <authorList>
            <person name="Floudas D."/>
            <person name="Held B.W."/>
            <person name="Riley R."/>
            <person name="Nagy L.G."/>
            <person name="Koehler G."/>
            <person name="Ransdell A.S."/>
            <person name="Younus H."/>
            <person name="Chow J."/>
            <person name="Chiniquy J."/>
            <person name="Lipzen A."/>
            <person name="Tritt A."/>
            <person name="Sun H."/>
            <person name="Haridas S."/>
            <person name="LaButti K."/>
            <person name="Ohm R.A."/>
            <person name="Kues U."/>
            <person name="Blanchette R.A."/>
            <person name="Grigoriev I.V."/>
            <person name="Minto R.E."/>
            <person name="Hibbett D.S."/>
        </authorList>
    </citation>
    <scope>NUCLEOTIDE SEQUENCE [LARGE SCALE GENOMIC DNA]</scope>
    <source>
        <strain evidence="7 8">FP15055 ss-10</strain>
    </source>
</reference>
<name>A0A0D7BSM6_9AGAR</name>
<evidence type="ECO:0000256" key="1">
    <source>
        <dbReference type="ARBA" id="ARBA00020570"/>
    </source>
</evidence>
<dbReference type="NCBIfam" id="TIGR01068">
    <property type="entry name" value="thioredoxin"/>
    <property type="match status" value="1"/>
</dbReference>
<evidence type="ECO:0000256" key="2">
    <source>
        <dbReference type="ARBA" id="ARBA00023157"/>
    </source>
</evidence>
<dbReference type="EMBL" id="KN880442">
    <property type="protein sequence ID" value="KIY72611.1"/>
    <property type="molecule type" value="Genomic_DNA"/>
</dbReference>
<feature type="domain" description="Thioredoxin" evidence="6">
    <location>
        <begin position="1"/>
        <end position="108"/>
    </location>
</feature>
<dbReference type="STRING" id="1314674.A0A0D7BSM6"/>
<dbReference type="InterPro" id="IPR013766">
    <property type="entry name" value="Thioredoxin_domain"/>
</dbReference>
<comment type="similarity">
    <text evidence="3">Belongs to the thioredoxin family.</text>
</comment>
<evidence type="ECO:0000256" key="5">
    <source>
        <dbReference type="PIRSR" id="PIRSR000077-4"/>
    </source>
</evidence>
<sequence>MPVTAIQSLKQFQDLINGDKPVVIDFWATWCGPCRAISPIFEALSNETSFDGSVEFYKVDVDAQEDVSQEVGIRAMPTFIAFKNGNKIGELQGAIPPKLKELVENARAAAP</sequence>
<dbReference type="CDD" id="cd02947">
    <property type="entry name" value="TRX_family"/>
    <property type="match status" value="1"/>
</dbReference>
<proteinExistence type="inferred from homology"/>
<dbReference type="OrthoDB" id="2121326at2759"/>
<evidence type="ECO:0000313" key="8">
    <source>
        <dbReference type="Proteomes" id="UP000054007"/>
    </source>
</evidence>
<feature type="disulfide bond" description="Redox-active" evidence="5">
    <location>
        <begin position="31"/>
        <end position="34"/>
    </location>
</feature>
<dbReference type="SUPFAM" id="SSF52833">
    <property type="entry name" value="Thioredoxin-like"/>
    <property type="match status" value="1"/>
</dbReference>
<evidence type="ECO:0000313" key="7">
    <source>
        <dbReference type="EMBL" id="KIY72611.1"/>
    </source>
</evidence>
<dbReference type="PROSITE" id="PS00194">
    <property type="entry name" value="THIOREDOXIN_1"/>
    <property type="match status" value="1"/>
</dbReference>
<dbReference type="FunFam" id="3.40.30.10:FF:000245">
    <property type="entry name" value="Thioredoxin"/>
    <property type="match status" value="1"/>
</dbReference>
<protein>
    <recommendedName>
        <fullName evidence="1 3">Thioredoxin</fullName>
    </recommendedName>
</protein>
<feature type="active site" description="Nucleophile" evidence="4">
    <location>
        <position position="31"/>
    </location>
</feature>
<feature type="site" description="Deprotonates C-terminal active site Cys" evidence="4">
    <location>
        <position position="25"/>
    </location>
</feature>